<dbReference type="GO" id="GO:0032543">
    <property type="term" value="P:mitochondrial translation"/>
    <property type="evidence" value="ECO:0007669"/>
    <property type="project" value="UniProtKB-UniRule"/>
</dbReference>
<evidence type="ECO:0000313" key="7">
    <source>
        <dbReference type="EMBL" id="KAA8912550.1"/>
    </source>
</evidence>
<keyword evidence="4 5" id="KW-0342">GTP-binding</keyword>
<dbReference type="PROSITE" id="PS51722">
    <property type="entry name" value="G_TR_2"/>
    <property type="match status" value="1"/>
</dbReference>
<dbReference type="InterPro" id="IPR035647">
    <property type="entry name" value="EFG_III/V"/>
</dbReference>
<dbReference type="PRINTS" id="PR00315">
    <property type="entry name" value="ELONGATNFCT"/>
</dbReference>
<evidence type="ECO:0000256" key="5">
    <source>
        <dbReference type="HAMAP-Rule" id="MF_03059"/>
    </source>
</evidence>
<dbReference type="InterPro" id="IPR004161">
    <property type="entry name" value="EFTu-like_2"/>
</dbReference>
<keyword evidence="2 5" id="KW-0648">Protein biosynthesis</keyword>
<dbReference type="Gene3D" id="3.30.70.870">
    <property type="entry name" value="Elongation Factor G (Translational Gtpase), domain 3"/>
    <property type="match status" value="1"/>
</dbReference>
<dbReference type="SUPFAM" id="SSF50447">
    <property type="entry name" value="Translation proteins"/>
    <property type="match status" value="1"/>
</dbReference>
<dbReference type="AlphaFoldDB" id="A0A642V3T8"/>
<accession>A0A642V3T8</accession>
<dbReference type="EMBL" id="SWFS01000253">
    <property type="protein sequence ID" value="KAA8912550.1"/>
    <property type="molecule type" value="Genomic_DNA"/>
</dbReference>
<dbReference type="Proteomes" id="UP000761534">
    <property type="component" value="Unassembled WGS sequence"/>
</dbReference>
<dbReference type="CDD" id="cd03713">
    <property type="entry name" value="EFG_mtEFG_C"/>
    <property type="match status" value="1"/>
</dbReference>
<dbReference type="Pfam" id="PF03144">
    <property type="entry name" value="GTP_EFTU_D2"/>
    <property type="match status" value="1"/>
</dbReference>
<dbReference type="PANTHER" id="PTHR43261:SF1">
    <property type="entry name" value="RIBOSOME-RELEASING FACTOR 2, MITOCHONDRIAL"/>
    <property type="match status" value="1"/>
</dbReference>
<evidence type="ECO:0000256" key="1">
    <source>
        <dbReference type="ARBA" id="ARBA00022741"/>
    </source>
</evidence>
<keyword evidence="1 5" id="KW-0547">Nucleotide-binding</keyword>
<dbReference type="InterPro" id="IPR005225">
    <property type="entry name" value="Small_GTP-bd"/>
</dbReference>
<name>A0A642V3T8_9ASCO</name>
<dbReference type="HAMAP" id="MF_03059">
    <property type="entry name" value="mEF_G_2"/>
    <property type="match status" value="1"/>
</dbReference>
<dbReference type="Pfam" id="PF00009">
    <property type="entry name" value="GTP_EFTU"/>
    <property type="match status" value="1"/>
</dbReference>
<feature type="binding site" evidence="5">
    <location>
        <begin position="156"/>
        <end position="159"/>
    </location>
    <ligand>
        <name>GTP</name>
        <dbReference type="ChEBI" id="CHEBI:37565"/>
    </ligand>
</feature>
<keyword evidence="3 5" id="KW-0496">Mitochondrion</keyword>
<dbReference type="InterPro" id="IPR009000">
    <property type="entry name" value="Transl_B-barrel_sf"/>
</dbReference>
<feature type="binding site" evidence="5">
    <location>
        <begin position="40"/>
        <end position="47"/>
    </location>
    <ligand>
        <name>GTP</name>
        <dbReference type="ChEBI" id="CHEBI:37565"/>
    </ligand>
</feature>
<protein>
    <recommendedName>
        <fullName evidence="5">Ribosome-releasing factor 2, mitochondrial</fullName>
        <shortName evidence="5">RRF2mt</shortName>
    </recommendedName>
    <alternativeName>
        <fullName evidence="5">Elongation factor G 2, mitochondrial</fullName>
        <shortName evidence="5">EF-G2mt</shortName>
        <shortName evidence="5">mEF-G 2</shortName>
    </alternativeName>
</protein>
<dbReference type="CDD" id="cd01886">
    <property type="entry name" value="EF-G"/>
    <property type="match status" value="1"/>
</dbReference>
<dbReference type="FunFam" id="3.40.50.300:FF:000514">
    <property type="entry name" value="Ribosome-releasing factor 2, mitochondrial"/>
    <property type="match status" value="1"/>
</dbReference>
<dbReference type="Gene3D" id="3.40.50.300">
    <property type="entry name" value="P-loop containing nucleotide triphosphate hydrolases"/>
    <property type="match status" value="1"/>
</dbReference>
<dbReference type="Pfam" id="PF00679">
    <property type="entry name" value="EFG_C"/>
    <property type="match status" value="1"/>
</dbReference>
<comment type="similarity">
    <text evidence="5">Belongs to the TRAFAC class translation factor GTPase superfamily. Classic translation factor GTPase family. EF-G/EF-2 subfamily.</text>
</comment>
<dbReference type="InterPro" id="IPR030851">
    <property type="entry name" value="EFG2"/>
</dbReference>
<dbReference type="Gene3D" id="2.40.30.10">
    <property type="entry name" value="Translation factors"/>
    <property type="match status" value="1"/>
</dbReference>
<dbReference type="PROSITE" id="PS00301">
    <property type="entry name" value="G_TR_1"/>
    <property type="match status" value="1"/>
</dbReference>
<organism evidence="7 8">
    <name type="scientific">Trichomonascus ciferrii</name>
    <dbReference type="NCBI Taxonomy" id="44093"/>
    <lineage>
        <taxon>Eukaryota</taxon>
        <taxon>Fungi</taxon>
        <taxon>Dikarya</taxon>
        <taxon>Ascomycota</taxon>
        <taxon>Saccharomycotina</taxon>
        <taxon>Dipodascomycetes</taxon>
        <taxon>Dipodascales</taxon>
        <taxon>Trichomonascaceae</taxon>
        <taxon>Trichomonascus</taxon>
        <taxon>Trichomonascus ciferrii complex</taxon>
    </lineage>
</organism>
<comment type="caution">
    <text evidence="7">The sequence shown here is derived from an EMBL/GenBank/DDBJ whole genome shotgun (WGS) entry which is preliminary data.</text>
</comment>
<dbReference type="PANTHER" id="PTHR43261">
    <property type="entry name" value="TRANSLATION ELONGATION FACTOR G-RELATED"/>
    <property type="match status" value="1"/>
</dbReference>
<dbReference type="SUPFAM" id="SSF52540">
    <property type="entry name" value="P-loop containing nucleoside triphosphate hydrolases"/>
    <property type="match status" value="1"/>
</dbReference>
<gene>
    <name evidence="5" type="primary">MEF2</name>
    <name evidence="7" type="ORF">TRICI_003459</name>
</gene>
<evidence type="ECO:0000256" key="4">
    <source>
        <dbReference type="ARBA" id="ARBA00023134"/>
    </source>
</evidence>
<comment type="function">
    <text evidence="5">Mitochondrial GTPase that mediates the disassembly of ribosomes from messenger RNA at the termination of mitochondrial protein biosynthesis. Not involved in the GTP-dependent ribosomal translocation step during translation elongation.</text>
</comment>
<keyword evidence="8" id="KW-1185">Reference proteome</keyword>
<dbReference type="Pfam" id="PF14492">
    <property type="entry name" value="EFG_III"/>
    <property type="match status" value="1"/>
</dbReference>
<dbReference type="CDD" id="cd16262">
    <property type="entry name" value="EFG_III"/>
    <property type="match status" value="1"/>
</dbReference>
<dbReference type="OrthoDB" id="198619at2759"/>
<dbReference type="InterPro" id="IPR027417">
    <property type="entry name" value="P-loop_NTPase"/>
</dbReference>
<evidence type="ECO:0000256" key="3">
    <source>
        <dbReference type="ARBA" id="ARBA00023128"/>
    </source>
</evidence>
<dbReference type="InterPro" id="IPR031157">
    <property type="entry name" value="G_TR_CS"/>
</dbReference>
<feature type="binding site" evidence="5">
    <location>
        <begin position="104"/>
        <end position="108"/>
    </location>
    <ligand>
        <name>GTP</name>
        <dbReference type="ChEBI" id="CHEBI:37565"/>
    </ligand>
</feature>
<dbReference type="SMART" id="SM00838">
    <property type="entry name" value="EFG_C"/>
    <property type="match status" value="1"/>
</dbReference>
<evidence type="ECO:0000259" key="6">
    <source>
        <dbReference type="PROSITE" id="PS51722"/>
    </source>
</evidence>
<dbReference type="Gene3D" id="3.30.230.10">
    <property type="match status" value="2"/>
</dbReference>
<dbReference type="InterPro" id="IPR009022">
    <property type="entry name" value="EFG_III"/>
</dbReference>
<dbReference type="InterPro" id="IPR035649">
    <property type="entry name" value="EFG_V"/>
</dbReference>
<proteinExistence type="inferred from homology"/>
<dbReference type="GO" id="GO:0005759">
    <property type="term" value="C:mitochondrial matrix"/>
    <property type="evidence" value="ECO:0007669"/>
    <property type="project" value="UniProtKB-ARBA"/>
</dbReference>
<reference evidence="7" key="1">
    <citation type="journal article" date="2019" name="G3 (Bethesda)">
        <title>Genome Assemblies of Two Rare Opportunistic Yeast Pathogens: Diutina rugosa (syn. Candida rugosa) and Trichomonascus ciferrii (syn. Candida ciferrii).</title>
        <authorList>
            <person name="Mixao V."/>
            <person name="Saus E."/>
            <person name="Hansen A.P."/>
            <person name="Lass-Florl C."/>
            <person name="Gabaldon T."/>
        </authorList>
    </citation>
    <scope>NUCLEOTIDE SEQUENCE</scope>
    <source>
        <strain evidence="7">CBS 4856</strain>
    </source>
</reference>
<dbReference type="GO" id="GO:0003924">
    <property type="term" value="F:GTPase activity"/>
    <property type="evidence" value="ECO:0007669"/>
    <property type="project" value="UniProtKB-UniRule"/>
</dbReference>
<dbReference type="SUPFAM" id="SSF54980">
    <property type="entry name" value="EF-G C-terminal domain-like"/>
    <property type="match status" value="2"/>
</dbReference>
<evidence type="ECO:0000256" key="2">
    <source>
        <dbReference type="ARBA" id="ARBA00022917"/>
    </source>
</evidence>
<dbReference type="FunFam" id="3.30.70.870:FF:000007">
    <property type="entry name" value="Ribosome-releasing factor 2, mitochondrial"/>
    <property type="match status" value="1"/>
</dbReference>
<dbReference type="InterPro" id="IPR000640">
    <property type="entry name" value="EFG_V-like"/>
</dbReference>
<comment type="subcellular location">
    <subcellularLocation>
        <location evidence="5">Mitochondrion</location>
    </subcellularLocation>
</comment>
<dbReference type="InterPro" id="IPR014721">
    <property type="entry name" value="Ribsml_uS5_D2-typ_fold_subgr"/>
</dbReference>
<feature type="domain" description="Tr-type G" evidence="6">
    <location>
        <begin position="31"/>
        <end position="312"/>
    </location>
</feature>
<dbReference type="VEuPathDB" id="FungiDB:TRICI_003459"/>
<dbReference type="Gene3D" id="3.30.70.240">
    <property type="match status" value="2"/>
</dbReference>
<dbReference type="InterPro" id="IPR000795">
    <property type="entry name" value="T_Tr_GTP-bd_dom"/>
</dbReference>
<evidence type="ECO:0000313" key="8">
    <source>
        <dbReference type="Proteomes" id="UP000761534"/>
    </source>
</evidence>
<dbReference type="InterPro" id="IPR041095">
    <property type="entry name" value="EFG_II"/>
</dbReference>
<dbReference type="GO" id="GO:0005525">
    <property type="term" value="F:GTP binding"/>
    <property type="evidence" value="ECO:0007669"/>
    <property type="project" value="UniProtKB-UniRule"/>
</dbReference>
<sequence length="808" mass="89412">MNLVSTQRRLLVRRIGLIGTRWMQRRWNSSYKTRNIGIIAHIDAGKTTTTERMLYYSGLTNRLGDVDQGDTVTDYLQAERERGITITSAAITFHWDGHRVNLIDTPGHADFTFEVIRAIRVLDGAVTVLDGVAGVEAQTEKVWKQARDIPKIVFVNKMDRDGAGFGRTVREVVSKLNTKVAIVNLPFFAGREGTDFQGVVDVIDQKLIQWRPDSKDGKDVVVSDVEGSVEEECVKARTALVETLCEVDEELVEEFLEVGDYMEVSSKSIKRALKNATVERKVVPVLCGASFRNIGVQPLLEAIIQYLPAPPERPLPHAVSKVSTVPKGNKKKGSLPVVKTEEVTLDPANTQVACALAFKVMNDPIKGILVFVRVYSGKLQQGCTVLNTSNGQKEKVSRLLQMQADESIEVNSVEAGNIAVIMGSKDIRTGDTIVAHNTRKDGVNLLHAKDKGLHLHPIAIPPPVFFSTIEPLTLSDKRGMDEALDILLREDPSLHVTYDQDSDQTLISGMGELHLEIAKDRLINNLKAKVEMGQVMVSYKETIQSPSAEVHKSVTTEDGASSASVRLTVEPVFEDDSDDELVLNGADRLDNERKYITYPHQRDNHIQLSAHDICHAIRIGAVPSLARGGKVAHFPLHSIHIKVSEVEIPPDVVSTSAVSTAIRLAADEALESISKNDYTVMEPTMDVRVIVNEEDIGTIVNDLSGNRRGHIVSLGEEKPASDLGDDDGFYKQLADQTYVPPDYTLHLSKHNTRMTSQQSIVHARVPLSKMVGYLTSLRSMTQGRGTYLLDFFRYERVSPDRIDDIINS</sequence>
<dbReference type="GO" id="GO:0032790">
    <property type="term" value="P:ribosome disassembly"/>
    <property type="evidence" value="ECO:0007669"/>
    <property type="project" value="UniProtKB-UniRule"/>
</dbReference>
<dbReference type="NCBIfam" id="TIGR00231">
    <property type="entry name" value="small_GTP"/>
    <property type="match status" value="1"/>
</dbReference>